<dbReference type="EMBL" id="DS028093">
    <property type="protein sequence ID" value="KMP00197.1"/>
    <property type="molecule type" value="Genomic_DNA"/>
</dbReference>
<protein>
    <submittedName>
        <fullName evidence="2">Uncharacterized protein</fullName>
    </submittedName>
</protein>
<feature type="region of interest" description="Disordered" evidence="1">
    <location>
        <begin position="249"/>
        <end position="283"/>
    </location>
</feature>
<name>A0A0J7ASG5_COCIT</name>
<reference evidence="3" key="1">
    <citation type="journal article" date="2010" name="Genome Res.">
        <title>Population genomic sequencing of Coccidioides fungi reveals recent hybridization and transposon control.</title>
        <authorList>
            <person name="Neafsey D.E."/>
            <person name="Barker B.M."/>
            <person name="Sharpton T.J."/>
            <person name="Stajich J.E."/>
            <person name="Park D.J."/>
            <person name="Whiston E."/>
            <person name="Hung C.-Y."/>
            <person name="McMahan C."/>
            <person name="White J."/>
            <person name="Sykes S."/>
            <person name="Heiman D."/>
            <person name="Young S."/>
            <person name="Zeng Q."/>
            <person name="Abouelleil A."/>
            <person name="Aftuck L."/>
            <person name="Bessette D."/>
            <person name="Brown A."/>
            <person name="FitzGerald M."/>
            <person name="Lui A."/>
            <person name="Macdonald J.P."/>
            <person name="Priest M."/>
            <person name="Orbach M.J."/>
            <person name="Galgiani J.N."/>
            <person name="Kirkland T.N."/>
            <person name="Cole G.T."/>
            <person name="Birren B.W."/>
            <person name="Henn M.R."/>
            <person name="Taylor J.W."/>
            <person name="Rounsley S.D."/>
        </authorList>
    </citation>
    <scope>NUCLEOTIDE SEQUENCE [LARGE SCALE GENOMIC DNA]</scope>
    <source>
        <strain evidence="3">RMSCC 2394</strain>
    </source>
</reference>
<sequence length="283" mass="31709">MIEALYCICGGTQKFHRPPPTEDSSIPTFCNRASGYQGSSLISLAECLYWPVQGFQCFTTYPSTKPWTTLHFSTTLLGLQSAILLRIHNPCIPLRVRFPHTSRKAPVPTAKISGQAILEWLDGSSLAIEYYGIREPRACEVERRCPEWSHDPGGPMHSRFHNDPKGTLNRLQGNPSQHLMANRSLQICTDRQRKPWDARHVHNVTASVISTIPPDLSSLVPASAWTTLKARQTPGRPVKRDLAAWFKVSDDKNSPGPLKIQPPEVKEDTGCNRSWNHTGRPRS</sequence>
<dbReference type="AlphaFoldDB" id="A0A0J7ASG5"/>
<proteinExistence type="predicted"/>
<evidence type="ECO:0000256" key="1">
    <source>
        <dbReference type="SAM" id="MobiDB-lite"/>
    </source>
</evidence>
<accession>A0A0J7ASG5</accession>
<evidence type="ECO:0000313" key="2">
    <source>
        <dbReference type="EMBL" id="KMP00197.1"/>
    </source>
</evidence>
<dbReference type="Proteomes" id="UP000054565">
    <property type="component" value="Unassembled WGS sequence"/>
</dbReference>
<organism evidence="2 3">
    <name type="scientific">Coccidioides immitis RMSCC 2394</name>
    <dbReference type="NCBI Taxonomy" id="404692"/>
    <lineage>
        <taxon>Eukaryota</taxon>
        <taxon>Fungi</taxon>
        <taxon>Dikarya</taxon>
        <taxon>Ascomycota</taxon>
        <taxon>Pezizomycotina</taxon>
        <taxon>Eurotiomycetes</taxon>
        <taxon>Eurotiomycetidae</taxon>
        <taxon>Onygenales</taxon>
        <taxon>Onygenaceae</taxon>
        <taxon>Coccidioides</taxon>
    </lineage>
</organism>
<gene>
    <name evidence="2" type="ORF">CIRG_00339</name>
</gene>
<evidence type="ECO:0000313" key="3">
    <source>
        <dbReference type="Proteomes" id="UP000054565"/>
    </source>
</evidence>